<evidence type="ECO:0000256" key="2">
    <source>
        <dbReference type="ARBA" id="ARBA00006906"/>
    </source>
</evidence>
<dbReference type="Proteomes" id="UP000247476">
    <property type="component" value="Unassembled WGS sequence"/>
</dbReference>
<dbReference type="InterPro" id="IPR000887">
    <property type="entry name" value="Aldlse_KDPG_KHG"/>
</dbReference>
<dbReference type="NCBIfam" id="TIGR01182">
    <property type="entry name" value="eda"/>
    <property type="match status" value="1"/>
</dbReference>
<dbReference type="PROSITE" id="PS00160">
    <property type="entry name" value="ALDOLASE_KDPG_KHG_2"/>
    <property type="match status" value="1"/>
</dbReference>
<evidence type="ECO:0000256" key="4">
    <source>
        <dbReference type="ARBA" id="ARBA00023239"/>
    </source>
</evidence>
<comment type="similarity">
    <text evidence="2">Belongs to the KHG/KDPG aldolase family.</text>
</comment>
<dbReference type="InterPro" id="IPR031338">
    <property type="entry name" value="KDPG/KHG_AS_2"/>
</dbReference>
<dbReference type="Gene3D" id="3.20.20.70">
    <property type="entry name" value="Aldolase class I"/>
    <property type="match status" value="1"/>
</dbReference>
<dbReference type="GO" id="GO:0016829">
    <property type="term" value="F:lyase activity"/>
    <property type="evidence" value="ECO:0007669"/>
    <property type="project" value="UniProtKB-KW"/>
</dbReference>
<dbReference type="RefSeq" id="WP_110839167.1">
    <property type="nucleotide sequence ID" value="NZ_QJVJ01000002.1"/>
</dbReference>
<evidence type="ECO:0000256" key="1">
    <source>
        <dbReference type="ARBA" id="ARBA00004761"/>
    </source>
</evidence>
<reference evidence="6 7" key="1">
    <citation type="submission" date="2018-05" db="EMBL/GenBank/DDBJ databases">
        <title>Paenibacillus flagellatus sp. nov., isolated from selenium mineral soil.</title>
        <authorList>
            <person name="Dai X."/>
        </authorList>
    </citation>
    <scope>NUCLEOTIDE SEQUENCE [LARGE SCALE GENOMIC DNA]</scope>
    <source>
        <strain evidence="6 7">DXL2</strain>
    </source>
</reference>
<dbReference type="PANTHER" id="PTHR30246:SF1">
    <property type="entry name" value="2-DEHYDRO-3-DEOXY-6-PHOSPHOGALACTONATE ALDOLASE-RELATED"/>
    <property type="match status" value="1"/>
</dbReference>
<name>A0A2V5KAW7_9BACL</name>
<comment type="caution">
    <text evidence="6">The sequence shown here is derived from an EMBL/GenBank/DDBJ whole genome shotgun (WGS) entry which is preliminary data.</text>
</comment>
<sequence>MNREQGLSEIRRTRIVAIVRGVREDDVEPLAEALLSGGVTVMEVTLNTPGAPGMIGRLQRAFGDRMFIGAGTVLDEADLQVALDAGASFVVTPNVDEAVIRRCAEADVPVFPGAMTPTEIVRAWKAGATAVKLFPSASLGQGYIKELQGPLSHIPMIAVGGVDADNIAEFMRIGCYAVGIGGSVINRKEIEAGRFDLIRERAARLVQRTAPFALPS</sequence>
<proteinExistence type="inferred from homology"/>
<dbReference type="InterPro" id="IPR013785">
    <property type="entry name" value="Aldolase_TIM"/>
</dbReference>
<evidence type="ECO:0000313" key="6">
    <source>
        <dbReference type="EMBL" id="PYI56638.1"/>
    </source>
</evidence>
<dbReference type="PANTHER" id="PTHR30246">
    <property type="entry name" value="2-KETO-3-DEOXY-6-PHOSPHOGLUCONATE ALDOLASE"/>
    <property type="match status" value="1"/>
</dbReference>
<evidence type="ECO:0000256" key="3">
    <source>
        <dbReference type="ARBA" id="ARBA00011233"/>
    </source>
</evidence>
<organism evidence="6 7">
    <name type="scientific">Paenibacillus flagellatus</name>
    <dbReference type="NCBI Taxonomy" id="2211139"/>
    <lineage>
        <taxon>Bacteria</taxon>
        <taxon>Bacillati</taxon>
        <taxon>Bacillota</taxon>
        <taxon>Bacilli</taxon>
        <taxon>Bacillales</taxon>
        <taxon>Paenibacillaceae</taxon>
        <taxon>Paenibacillus</taxon>
    </lineage>
</organism>
<dbReference type="CDD" id="cd00452">
    <property type="entry name" value="KDPG_aldolase"/>
    <property type="match status" value="1"/>
</dbReference>
<dbReference type="Pfam" id="PF01081">
    <property type="entry name" value="Aldolase"/>
    <property type="match status" value="1"/>
</dbReference>
<dbReference type="AlphaFoldDB" id="A0A2V5KAW7"/>
<gene>
    <name evidence="6" type="ORF">DLM86_03895</name>
</gene>
<accession>A0A2V5KAW7</accession>
<dbReference type="OrthoDB" id="9802667at2"/>
<evidence type="ECO:0000256" key="5">
    <source>
        <dbReference type="ARBA" id="ARBA00023277"/>
    </source>
</evidence>
<keyword evidence="7" id="KW-1185">Reference proteome</keyword>
<comment type="pathway">
    <text evidence="1">Carbohydrate acid metabolism.</text>
</comment>
<keyword evidence="4" id="KW-0456">Lyase</keyword>
<keyword evidence="5" id="KW-0119">Carbohydrate metabolism</keyword>
<protein>
    <submittedName>
        <fullName evidence="6">2-dehydro-3-deoxyphosphogluconate aldolase</fullName>
    </submittedName>
</protein>
<dbReference type="SUPFAM" id="SSF51569">
    <property type="entry name" value="Aldolase"/>
    <property type="match status" value="1"/>
</dbReference>
<evidence type="ECO:0000313" key="7">
    <source>
        <dbReference type="Proteomes" id="UP000247476"/>
    </source>
</evidence>
<dbReference type="EMBL" id="QJVJ01000002">
    <property type="protein sequence ID" value="PYI56638.1"/>
    <property type="molecule type" value="Genomic_DNA"/>
</dbReference>
<comment type="subunit">
    <text evidence="3">Homotrimer.</text>
</comment>